<dbReference type="STRING" id="909626.AQJ91_40855"/>
<dbReference type="InterPro" id="IPR000792">
    <property type="entry name" value="Tscrpt_reg_LuxR_C"/>
</dbReference>
<protein>
    <recommendedName>
        <fullName evidence="4">HTH luxR-type domain-containing protein</fullName>
    </recommendedName>
</protein>
<dbReference type="PRINTS" id="PR00038">
    <property type="entry name" value="HTHLUXR"/>
</dbReference>
<dbReference type="PROSITE" id="PS50043">
    <property type="entry name" value="HTH_LUXR_2"/>
    <property type="match status" value="1"/>
</dbReference>
<keyword evidence="1" id="KW-0805">Transcription regulation</keyword>
<dbReference type="GO" id="GO:0003677">
    <property type="term" value="F:DNA binding"/>
    <property type="evidence" value="ECO:0007669"/>
    <property type="project" value="UniProtKB-KW"/>
</dbReference>
<keyword evidence="3" id="KW-0804">Transcription</keyword>
<proteinExistence type="predicted"/>
<dbReference type="SMART" id="SM00421">
    <property type="entry name" value="HTH_LUXR"/>
    <property type="match status" value="1"/>
</dbReference>
<gene>
    <name evidence="5" type="ORF">AQJ91_40855</name>
</gene>
<evidence type="ECO:0000259" key="4">
    <source>
        <dbReference type="PROSITE" id="PS50043"/>
    </source>
</evidence>
<dbReference type="CDD" id="cd06170">
    <property type="entry name" value="LuxR_C_like"/>
    <property type="match status" value="1"/>
</dbReference>
<evidence type="ECO:0000313" key="6">
    <source>
        <dbReference type="Proteomes" id="UP000053260"/>
    </source>
</evidence>
<dbReference type="PANTHER" id="PTHR44688">
    <property type="entry name" value="DNA-BINDING TRANSCRIPTIONAL ACTIVATOR DEVR_DOSR"/>
    <property type="match status" value="1"/>
</dbReference>
<sequence length="208" mass="22940">MVNTVQVKVCASDPLTRFGLVSHIRQSPGMALVPPVKEQSADVIVASVDDANEQALDTLRALADPPTRRFLVIVDGGWSVDLHAAVDLGVRGVLFRKEFNWRRFHEAVYAISEGQGAFPTELQGRLLDQVERTVKEVLAPRGLTASGLTIREIDILRLVAEGSDLEDIAAKLQYSERTVKNVLYGLMKRLNLRNRAHAVSYAIRSGVI</sequence>
<dbReference type="GO" id="GO:0006355">
    <property type="term" value="P:regulation of DNA-templated transcription"/>
    <property type="evidence" value="ECO:0007669"/>
    <property type="project" value="InterPro"/>
</dbReference>
<dbReference type="Proteomes" id="UP000053260">
    <property type="component" value="Unassembled WGS sequence"/>
</dbReference>
<keyword evidence="2" id="KW-0238">DNA-binding</keyword>
<dbReference type="EMBL" id="LMXB01000110">
    <property type="protein sequence ID" value="KUO15550.1"/>
    <property type="molecule type" value="Genomic_DNA"/>
</dbReference>
<feature type="domain" description="HTH luxR-type" evidence="4">
    <location>
        <begin position="141"/>
        <end position="206"/>
    </location>
</feature>
<dbReference type="OrthoDB" id="4309410at2"/>
<dbReference type="PANTHER" id="PTHR44688:SF16">
    <property type="entry name" value="DNA-BINDING TRANSCRIPTIONAL ACTIVATOR DEVR_DOSR"/>
    <property type="match status" value="1"/>
</dbReference>
<evidence type="ECO:0000256" key="2">
    <source>
        <dbReference type="ARBA" id="ARBA00023125"/>
    </source>
</evidence>
<dbReference type="InterPro" id="IPR016032">
    <property type="entry name" value="Sig_transdc_resp-reg_C-effctor"/>
</dbReference>
<accession>A0A101URI1</accession>
<dbReference type="SUPFAM" id="SSF46894">
    <property type="entry name" value="C-terminal effector domain of the bipartite response regulators"/>
    <property type="match status" value="1"/>
</dbReference>
<organism evidence="5 6">
    <name type="scientific">Streptomyces dysideae</name>
    <dbReference type="NCBI Taxonomy" id="909626"/>
    <lineage>
        <taxon>Bacteria</taxon>
        <taxon>Bacillati</taxon>
        <taxon>Actinomycetota</taxon>
        <taxon>Actinomycetes</taxon>
        <taxon>Kitasatosporales</taxon>
        <taxon>Streptomycetaceae</taxon>
        <taxon>Streptomyces</taxon>
    </lineage>
</organism>
<evidence type="ECO:0000256" key="3">
    <source>
        <dbReference type="ARBA" id="ARBA00023163"/>
    </source>
</evidence>
<evidence type="ECO:0000313" key="5">
    <source>
        <dbReference type="EMBL" id="KUO15550.1"/>
    </source>
</evidence>
<dbReference type="AlphaFoldDB" id="A0A101URI1"/>
<reference evidence="5 6" key="1">
    <citation type="submission" date="2015-10" db="EMBL/GenBank/DDBJ databases">
        <title>Draft genome sequence of Streptomyces sp. RV15, isolated from a marine sponge.</title>
        <authorList>
            <person name="Ruckert C."/>
            <person name="Abdelmohsen U.R."/>
            <person name="Winkler A."/>
            <person name="Hentschel U."/>
            <person name="Kalinowski J."/>
            <person name="Kampfer P."/>
            <person name="Glaeser S."/>
        </authorList>
    </citation>
    <scope>NUCLEOTIDE SEQUENCE [LARGE SCALE GENOMIC DNA]</scope>
    <source>
        <strain evidence="5 6">RV15</strain>
    </source>
</reference>
<dbReference type="Pfam" id="PF00196">
    <property type="entry name" value="GerE"/>
    <property type="match status" value="1"/>
</dbReference>
<dbReference type="Gene3D" id="3.40.50.2300">
    <property type="match status" value="1"/>
</dbReference>
<evidence type="ECO:0000256" key="1">
    <source>
        <dbReference type="ARBA" id="ARBA00023015"/>
    </source>
</evidence>
<comment type="caution">
    <text evidence="5">The sequence shown here is derived from an EMBL/GenBank/DDBJ whole genome shotgun (WGS) entry which is preliminary data.</text>
</comment>
<name>A0A101URI1_9ACTN</name>
<keyword evidence="6" id="KW-1185">Reference proteome</keyword>